<dbReference type="InterPro" id="IPR004372">
    <property type="entry name" value="Ac/propionate_kinase"/>
</dbReference>
<sequence>MADVKMCLVLNAGSSSVKYALFQLDSKDSATQLCSGLVEKVGLEMGILNHENEGEAKSTIEMPFPDHTVALNKVIELLTDPESGKVKDLSCIKVVGHRVVHGGEKFSSATVIDEEAMAAIKEAAALAPLHNPANITGVEVASKLLDCPQVAVFDTAFHMTIPKSAYIYAIPVEMYEKYHIRSYGFHGSSYMYITETAAKYLNKPLDKTNLIICHLGNGASMCAVKGGKSVETTMGLTPLEGLVMGTRSGDIDPAFVNHMSAYDMSAADVNTMLNKKSGLLGLCGDMDMRAVQSRADAGDEKAATALGVYIHRIRKYLGAYLVTLEGCVDAIVFTAGVGENSKVVRKLVCEKLGPLGINIDNERNENAKGVCEISPNGATIKVMKIPTDEELCITQQAVCAAKIF</sequence>
<dbReference type="PRINTS" id="PR00471">
    <property type="entry name" value="ACETATEKNASE"/>
</dbReference>
<keyword evidence="3 5" id="KW-0418">Kinase</keyword>
<feature type="binding site" evidence="5">
    <location>
        <position position="389"/>
    </location>
    <ligand>
        <name>Mg(2+)</name>
        <dbReference type="ChEBI" id="CHEBI:18420"/>
    </ligand>
</feature>
<evidence type="ECO:0000256" key="4">
    <source>
        <dbReference type="ARBA" id="ARBA00022840"/>
    </source>
</evidence>
<name>A0A7S0R4X4_9CHLO</name>
<organism evidence="6">
    <name type="scientific">Pyramimonas obovata</name>
    <dbReference type="NCBI Taxonomy" id="1411642"/>
    <lineage>
        <taxon>Eukaryota</taxon>
        <taxon>Viridiplantae</taxon>
        <taxon>Chlorophyta</taxon>
        <taxon>Pyramimonadophyceae</taxon>
        <taxon>Pyramimonadales</taxon>
        <taxon>Pyramimonadaceae</taxon>
        <taxon>Pyramimonas</taxon>
        <taxon>Pyramimonas incertae sedis</taxon>
    </lineage>
</organism>
<dbReference type="PROSITE" id="PS01076">
    <property type="entry name" value="ACETATE_KINASE_2"/>
    <property type="match status" value="1"/>
</dbReference>
<keyword evidence="1 5" id="KW-0808">Transferase</keyword>
<evidence type="ECO:0000256" key="5">
    <source>
        <dbReference type="HAMAP-Rule" id="MF_03131"/>
    </source>
</evidence>
<keyword evidence="5" id="KW-0479">Metal-binding</keyword>
<dbReference type="HAMAP" id="MF_00020">
    <property type="entry name" value="Acetate_kinase"/>
    <property type="match status" value="1"/>
</dbReference>
<keyword evidence="4 5" id="KW-0067">ATP-binding</keyword>
<feature type="binding site" evidence="5">
    <location>
        <position position="98"/>
    </location>
    <ligand>
        <name>substrate</name>
    </ligand>
</feature>
<dbReference type="CDD" id="cd24010">
    <property type="entry name" value="ASKHA_NBD_AcK_PK"/>
    <property type="match status" value="1"/>
</dbReference>
<dbReference type="Pfam" id="PF00871">
    <property type="entry name" value="Acetate_kinase"/>
    <property type="match status" value="1"/>
</dbReference>
<evidence type="ECO:0000256" key="3">
    <source>
        <dbReference type="ARBA" id="ARBA00022777"/>
    </source>
</evidence>
<dbReference type="InterPro" id="IPR000890">
    <property type="entry name" value="Aliphatic_acid_kin_short-chain"/>
</dbReference>
<evidence type="ECO:0000256" key="2">
    <source>
        <dbReference type="ARBA" id="ARBA00022741"/>
    </source>
</evidence>
<dbReference type="InterPro" id="IPR043129">
    <property type="entry name" value="ATPase_NBD"/>
</dbReference>
<dbReference type="UniPathway" id="UPA00340">
    <property type="reaction ID" value="UER00458"/>
</dbReference>
<dbReference type="SUPFAM" id="SSF53067">
    <property type="entry name" value="Actin-like ATPase domain"/>
    <property type="match status" value="2"/>
</dbReference>
<dbReference type="EC" id="2.7.2.1" evidence="5"/>
<feature type="binding site" evidence="5">
    <location>
        <position position="18"/>
    </location>
    <ligand>
        <name>ATP</name>
        <dbReference type="ChEBI" id="CHEBI:30616"/>
    </ligand>
</feature>
<comment type="cofactor">
    <cofactor evidence="5">
        <name>Mg(2+)</name>
        <dbReference type="ChEBI" id="CHEBI:18420"/>
    </cofactor>
</comment>
<reference evidence="6" key="1">
    <citation type="submission" date="2021-01" db="EMBL/GenBank/DDBJ databases">
        <authorList>
            <person name="Corre E."/>
            <person name="Pelletier E."/>
            <person name="Niang G."/>
            <person name="Scheremetjew M."/>
            <person name="Finn R."/>
            <person name="Kale V."/>
            <person name="Holt S."/>
            <person name="Cochrane G."/>
            <person name="Meng A."/>
            <person name="Brown T."/>
            <person name="Cohen L."/>
        </authorList>
    </citation>
    <scope>NUCLEOTIDE SEQUENCE</scope>
    <source>
        <strain evidence="6">CCMP722</strain>
    </source>
</reference>
<dbReference type="PANTHER" id="PTHR21060:SF15">
    <property type="entry name" value="ACETATE KINASE-RELATED"/>
    <property type="match status" value="1"/>
</dbReference>
<dbReference type="GO" id="GO:0006083">
    <property type="term" value="P:acetate metabolic process"/>
    <property type="evidence" value="ECO:0007669"/>
    <property type="project" value="TreeGrafter"/>
</dbReference>
<dbReference type="PANTHER" id="PTHR21060">
    <property type="entry name" value="ACETATE KINASE"/>
    <property type="match status" value="1"/>
</dbReference>
<feature type="binding site" evidence="5">
    <location>
        <begin position="336"/>
        <end position="340"/>
    </location>
    <ligand>
        <name>ATP</name>
        <dbReference type="ChEBI" id="CHEBI:30616"/>
    </ligand>
</feature>
<comment type="similarity">
    <text evidence="5">Belongs to the acetokinase family.</text>
</comment>
<dbReference type="EMBL" id="HBFA01017487">
    <property type="protein sequence ID" value="CAD8667100.1"/>
    <property type="molecule type" value="Transcribed_RNA"/>
</dbReference>
<feature type="binding site" evidence="5">
    <location>
        <position position="11"/>
    </location>
    <ligand>
        <name>Mg(2+)</name>
        <dbReference type="ChEBI" id="CHEBI:18420"/>
    </ligand>
</feature>
<gene>
    <name evidence="6" type="ORF">POBO1169_LOCUS8928</name>
</gene>
<keyword evidence="5" id="KW-0460">Magnesium</keyword>
<dbReference type="GO" id="GO:0005524">
    <property type="term" value="F:ATP binding"/>
    <property type="evidence" value="ECO:0007669"/>
    <property type="project" value="UniProtKB-KW"/>
</dbReference>
<dbReference type="GO" id="GO:0008776">
    <property type="term" value="F:acetate kinase activity"/>
    <property type="evidence" value="ECO:0007669"/>
    <property type="project" value="UniProtKB-UniRule"/>
</dbReference>
<feature type="binding site" evidence="5">
    <location>
        <begin position="287"/>
        <end position="289"/>
    </location>
    <ligand>
        <name>ATP</name>
        <dbReference type="ChEBI" id="CHEBI:30616"/>
    </ligand>
</feature>
<keyword evidence="2 5" id="KW-0547">Nucleotide-binding</keyword>
<dbReference type="AlphaFoldDB" id="A0A7S0R4X4"/>
<feature type="site" description="Transition state stabilizer" evidence="5">
    <location>
        <position position="247"/>
    </location>
</feature>
<dbReference type="GO" id="GO:0006085">
    <property type="term" value="P:acetyl-CoA biosynthetic process"/>
    <property type="evidence" value="ECO:0007669"/>
    <property type="project" value="UniProtKB-UniRule"/>
</dbReference>
<feature type="site" description="Transition state stabilizer" evidence="5">
    <location>
        <position position="186"/>
    </location>
</feature>
<dbReference type="InterPro" id="IPR023865">
    <property type="entry name" value="Aliphatic_acid_kinase_CS"/>
</dbReference>
<proteinExistence type="inferred from homology"/>
<feature type="binding site" evidence="5">
    <location>
        <begin position="214"/>
        <end position="218"/>
    </location>
    <ligand>
        <name>ATP</name>
        <dbReference type="ChEBI" id="CHEBI:30616"/>
    </ligand>
</feature>
<protein>
    <recommendedName>
        <fullName evidence="5">Probable acetate kinase</fullName>
        <ecNumber evidence="5">2.7.2.1</ecNumber>
    </recommendedName>
    <alternativeName>
        <fullName evidence="5">Acetokinase</fullName>
    </alternativeName>
</protein>
<evidence type="ECO:0000256" key="1">
    <source>
        <dbReference type="ARBA" id="ARBA00022679"/>
    </source>
</evidence>
<accession>A0A7S0R4X4</accession>
<dbReference type="GO" id="GO:0000287">
    <property type="term" value="F:magnesium ion binding"/>
    <property type="evidence" value="ECO:0007669"/>
    <property type="project" value="UniProtKB-UniRule"/>
</dbReference>
<comment type="pathway">
    <text evidence="5">Metabolic intermediate biosynthesis; acetyl-CoA biosynthesis; acetyl-CoA from acetate: step 1/2.</text>
</comment>
<dbReference type="Gene3D" id="3.30.420.40">
    <property type="match status" value="2"/>
</dbReference>
<dbReference type="PIRSF" id="PIRSF000722">
    <property type="entry name" value="Acetate_prop_kin"/>
    <property type="match status" value="1"/>
</dbReference>
<feature type="active site" description="Proton donor/acceptor" evidence="5">
    <location>
        <position position="154"/>
    </location>
</feature>
<evidence type="ECO:0000313" key="6">
    <source>
        <dbReference type="EMBL" id="CAD8667100.1"/>
    </source>
</evidence>
<comment type="catalytic activity">
    <reaction evidence="5">
        <text>acetate + ATP = acetyl phosphate + ADP</text>
        <dbReference type="Rhea" id="RHEA:11352"/>
        <dbReference type="ChEBI" id="CHEBI:22191"/>
        <dbReference type="ChEBI" id="CHEBI:30089"/>
        <dbReference type="ChEBI" id="CHEBI:30616"/>
        <dbReference type="ChEBI" id="CHEBI:456216"/>
        <dbReference type="EC" id="2.7.2.1"/>
    </reaction>
</comment>
<dbReference type="NCBIfam" id="TIGR00016">
    <property type="entry name" value="ackA"/>
    <property type="match status" value="1"/>
</dbReference>